<dbReference type="STRING" id="1561998.A0A1I7UIK6"/>
<protein>
    <submittedName>
        <fullName evidence="3">TGF_BETA_2 domain-containing protein</fullName>
    </submittedName>
</protein>
<reference evidence="3" key="1">
    <citation type="submission" date="2016-11" db="UniProtKB">
        <authorList>
            <consortium name="WormBaseParasite"/>
        </authorList>
    </citation>
    <scope>IDENTIFICATION</scope>
</reference>
<dbReference type="Proteomes" id="UP000095282">
    <property type="component" value="Unplaced"/>
</dbReference>
<evidence type="ECO:0000313" key="3">
    <source>
        <dbReference type="WBParaSite" id="Csp11.Scaffold629.g9683.t1"/>
    </source>
</evidence>
<evidence type="ECO:0000313" key="2">
    <source>
        <dbReference type="Proteomes" id="UP000095282"/>
    </source>
</evidence>
<dbReference type="WBParaSite" id="Csp11.Scaffold629.g9683.t1">
    <property type="protein sequence ID" value="Csp11.Scaffold629.g9683.t1"/>
    <property type="gene ID" value="Csp11.Scaffold629.g9683"/>
</dbReference>
<dbReference type="AlphaFoldDB" id="A0A1I7UIK6"/>
<feature type="signal peptide" evidence="1">
    <location>
        <begin position="1"/>
        <end position="21"/>
    </location>
</feature>
<sequence>MRFSFELGLALLLILITQVRSSDLDYSSDLGNCPCEIEIYEADQPHGIIKSPNYPRFEGCEGRCIYKV</sequence>
<accession>A0A1I7UIK6</accession>
<keyword evidence="2" id="KW-1185">Reference proteome</keyword>
<proteinExistence type="predicted"/>
<feature type="chain" id="PRO_5009308926" evidence="1">
    <location>
        <begin position="22"/>
        <end position="68"/>
    </location>
</feature>
<evidence type="ECO:0000256" key="1">
    <source>
        <dbReference type="SAM" id="SignalP"/>
    </source>
</evidence>
<keyword evidence="1" id="KW-0732">Signal</keyword>
<organism evidence="2 3">
    <name type="scientific">Caenorhabditis tropicalis</name>
    <dbReference type="NCBI Taxonomy" id="1561998"/>
    <lineage>
        <taxon>Eukaryota</taxon>
        <taxon>Metazoa</taxon>
        <taxon>Ecdysozoa</taxon>
        <taxon>Nematoda</taxon>
        <taxon>Chromadorea</taxon>
        <taxon>Rhabditida</taxon>
        <taxon>Rhabditina</taxon>
        <taxon>Rhabditomorpha</taxon>
        <taxon>Rhabditoidea</taxon>
        <taxon>Rhabditidae</taxon>
        <taxon>Peloderinae</taxon>
        <taxon>Caenorhabditis</taxon>
    </lineage>
</organism>
<name>A0A1I7UIK6_9PELO</name>